<dbReference type="PANTHER" id="PTHR21666">
    <property type="entry name" value="PEPTIDASE-RELATED"/>
    <property type="match status" value="1"/>
</dbReference>
<sequence length="430" mass="48293">MYQFLKMKLSYFKIFLAFSVILSLVLVSAPVFAVSEDSPEVVNLRKNIEDKTSALQEVNKQIQKTQENISKLEQQGQSLNKAIKQSDYQINQLSLTIRSSEIKIDKLGSEIELLSFDISAKEEEMARKREAVVNFLRELQERDHDNNLTIFLRNVSLAESVFEVQSLTNINEGLSKEISDLEDARTALADSLSLTNKKKQDVEQETRGLKYKQDLVVDQKTEHKQLLSLTKSQEQQYQSQLKELAEQQEAIAKEIEAYEKELRSKIDTDLLPIPRPGVLLWPVNGGILSQGYGQTAFALQTYKGHWHNGIDIAAPLGTDIYAAEAGEVIFATNQDAYCPRGAYGKVIVVKHNNGLTTLYGHLSQYLVTVGQKVERGQLIARMGKTGWATGSHIHFTVWETSTYLVKGTRVCGPMPVGGDVNPLEYVSRPL</sequence>
<dbReference type="Gene3D" id="6.10.250.3150">
    <property type="match status" value="1"/>
</dbReference>
<evidence type="ECO:0000256" key="2">
    <source>
        <dbReference type="SAM" id="SignalP"/>
    </source>
</evidence>
<dbReference type="PANTHER" id="PTHR21666:SF270">
    <property type="entry name" value="MUREIN HYDROLASE ACTIVATOR ENVC"/>
    <property type="match status" value="1"/>
</dbReference>
<keyword evidence="1" id="KW-0175">Coiled coil</keyword>
<comment type="caution">
    <text evidence="4">The sequence shown here is derived from an EMBL/GenBank/DDBJ whole genome shotgun (WGS) entry which is preliminary data.</text>
</comment>
<keyword evidence="2" id="KW-0732">Signal</keyword>
<dbReference type="Proteomes" id="UP000231157">
    <property type="component" value="Unassembled WGS sequence"/>
</dbReference>
<dbReference type="Gene3D" id="2.70.70.10">
    <property type="entry name" value="Glucose Permease (Domain IIA)"/>
    <property type="match status" value="1"/>
</dbReference>
<dbReference type="Pfam" id="PF01551">
    <property type="entry name" value="Peptidase_M23"/>
    <property type="match status" value="1"/>
</dbReference>
<reference evidence="5" key="1">
    <citation type="submission" date="2017-09" db="EMBL/GenBank/DDBJ databases">
        <title>Depth-based differentiation of microbial function through sediment-hosted aquifers and enrichment of novel symbionts in the deep terrestrial subsurface.</title>
        <authorList>
            <person name="Probst A.J."/>
            <person name="Ladd B."/>
            <person name="Jarett J.K."/>
            <person name="Geller-Mcgrath D.E."/>
            <person name="Sieber C.M.K."/>
            <person name="Emerson J.B."/>
            <person name="Anantharaman K."/>
            <person name="Thomas B.C."/>
            <person name="Malmstrom R."/>
            <person name="Stieglmeier M."/>
            <person name="Klingl A."/>
            <person name="Woyke T."/>
            <person name="Ryan C.M."/>
            <person name="Banfield J.F."/>
        </authorList>
    </citation>
    <scope>NUCLEOTIDE SEQUENCE [LARGE SCALE GENOMIC DNA]</scope>
</reference>
<evidence type="ECO:0000259" key="3">
    <source>
        <dbReference type="Pfam" id="PF01551"/>
    </source>
</evidence>
<dbReference type="InterPro" id="IPR016047">
    <property type="entry name" value="M23ase_b-sheet_dom"/>
</dbReference>
<feature type="signal peptide" evidence="2">
    <location>
        <begin position="1"/>
        <end position="33"/>
    </location>
</feature>
<dbReference type="CDD" id="cd12797">
    <property type="entry name" value="M23_peptidase"/>
    <property type="match status" value="1"/>
</dbReference>
<protein>
    <recommendedName>
        <fullName evidence="3">M23ase beta-sheet core domain-containing protein</fullName>
    </recommendedName>
</protein>
<dbReference type="InterPro" id="IPR050570">
    <property type="entry name" value="Cell_wall_metabolism_enzyme"/>
</dbReference>
<feature type="coiled-coil region" evidence="1">
    <location>
        <begin position="227"/>
        <end position="261"/>
    </location>
</feature>
<feature type="chain" id="PRO_5013950640" description="M23ase beta-sheet core domain-containing protein" evidence="2">
    <location>
        <begin position="34"/>
        <end position="430"/>
    </location>
</feature>
<name>A0A2H0USH6_9BACT</name>
<evidence type="ECO:0000313" key="5">
    <source>
        <dbReference type="Proteomes" id="UP000231157"/>
    </source>
</evidence>
<gene>
    <name evidence="4" type="ORF">COU07_00525</name>
</gene>
<feature type="domain" description="M23ase beta-sheet core" evidence="3">
    <location>
        <begin position="307"/>
        <end position="402"/>
    </location>
</feature>
<dbReference type="AlphaFoldDB" id="A0A2H0USH6"/>
<dbReference type="EMBL" id="PFAZ01000001">
    <property type="protein sequence ID" value="PIR89370.1"/>
    <property type="molecule type" value="Genomic_DNA"/>
</dbReference>
<dbReference type="GO" id="GO:0004222">
    <property type="term" value="F:metalloendopeptidase activity"/>
    <property type="evidence" value="ECO:0007669"/>
    <property type="project" value="TreeGrafter"/>
</dbReference>
<proteinExistence type="predicted"/>
<accession>A0A2H0USH6</accession>
<feature type="coiled-coil region" evidence="1">
    <location>
        <begin position="41"/>
        <end position="82"/>
    </location>
</feature>
<evidence type="ECO:0000256" key="1">
    <source>
        <dbReference type="SAM" id="Coils"/>
    </source>
</evidence>
<dbReference type="InterPro" id="IPR011055">
    <property type="entry name" value="Dup_hybrid_motif"/>
</dbReference>
<evidence type="ECO:0000313" key="4">
    <source>
        <dbReference type="EMBL" id="PIR89370.1"/>
    </source>
</evidence>
<dbReference type="SUPFAM" id="SSF51261">
    <property type="entry name" value="Duplicated hybrid motif"/>
    <property type="match status" value="1"/>
</dbReference>
<organism evidence="4 5">
    <name type="scientific">Candidatus Harrisonbacteria bacterium CG10_big_fil_rev_8_21_14_0_10_40_38</name>
    <dbReference type="NCBI Taxonomy" id="1974583"/>
    <lineage>
        <taxon>Bacteria</taxon>
        <taxon>Candidatus Harrisoniibacteriota</taxon>
    </lineage>
</organism>